<proteinExistence type="predicted"/>
<gene>
    <name evidence="1" type="ORF">SAMN04488557_3829</name>
</gene>
<name>A0A1I7NVZ2_9HYPH</name>
<dbReference type="AlphaFoldDB" id="A0A1I7NVZ2"/>
<evidence type="ECO:0000313" key="2">
    <source>
        <dbReference type="Proteomes" id="UP000199423"/>
    </source>
</evidence>
<evidence type="ECO:0008006" key="3">
    <source>
        <dbReference type="Google" id="ProtNLM"/>
    </source>
</evidence>
<dbReference type="RefSeq" id="WP_092869338.1">
    <property type="nucleotide sequence ID" value="NZ_FPCH01000004.1"/>
</dbReference>
<dbReference type="Proteomes" id="UP000199423">
    <property type="component" value="Unassembled WGS sequence"/>
</dbReference>
<dbReference type="EMBL" id="FPCH01000004">
    <property type="protein sequence ID" value="SFV38748.1"/>
    <property type="molecule type" value="Genomic_DNA"/>
</dbReference>
<keyword evidence="2" id="KW-1185">Reference proteome</keyword>
<reference evidence="2" key="1">
    <citation type="submission" date="2016-10" db="EMBL/GenBank/DDBJ databases">
        <authorList>
            <person name="Varghese N."/>
            <person name="Submissions S."/>
        </authorList>
    </citation>
    <scope>NUCLEOTIDE SEQUENCE [LARGE SCALE GENOMIC DNA]</scope>
    <source>
        <strain evidence="2">DSM 1565</strain>
    </source>
</reference>
<protein>
    <recommendedName>
        <fullName evidence="3">DUF2786 domain-containing protein</fullName>
    </recommendedName>
</protein>
<sequence>MAKWRRRIQSVGSAERRPVALDISRFMKLCAMLASPNEGERASAALKASEMLQAADLTWEDVIKDSKALAEHLSLTKSDNEEARAHRFWKTKGSPDHARAQSDAT</sequence>
<dbReference type="OrthoDB" id="7933149at2"/>
<accession>A0A1I7NVZ2</accession>
<evidence type="ECO:0000313" key="1">
    <source>
        <dbReference type="EMBL" id="SFV38748.1"/>
    </source>
</evidence>
<organism evidence="1 2">
    <name type="scientific">Hyphomicrobium facile</name>
    <dbReference type="NCBI Taxonomy" id="51670"/>
    <lineage>
        <taxon>Bacteria</taxon>
        <taxon>Pseudomonadati</taxon>
        <taxon>Pseudomonadota</taxon>
        <taxon>Alphaproteobacteria</taxon>
        <taxon>Hyphomicrobiales</taxon>
        <taxon>Hyphomicrobiaceae</taxon>
        <taxon>Hyphomicrobium</taxon>
    </lineage>
</organism>